<proteinExistence type="predicted"/>
<dbReference type="OrthoDB" id="333419at2157"/>
<dbReference type="Proteomes" id="UP000509346">
    <property type="component" value="Chromosome"/>
</dbReference>
<keyword evidence="3" id="KW-1185">Reference proteome</keyword>
<dbReference type="AlphaFoldDB" id="A0A7D5TS23"/>
<protein>
    <submittedName>
        <fullName evidence="2">Uncharacterized protein</fullName>
    </submittedName>
</protein>
<dbReference type="Pfam" id="PF20358">
    <property type="entry name" value="DUF6653"/>
    <property type="match status" value="1"/>
</dbReference>
<dbReference type="InterPro" id="IPR046595">
    <property type="entry name" value="DUF6653"/>
</dbReference>
<evidence type="ECO:0000256" key="1">
    <source>
        <dbReference type="SAM" id="MobiDB-lite"/>
    </source>
</evidence>
<accession>A0A7D5TS23</accession>
<organism evidence="2 3">
    <name type="scientific">Halosimplex pelagicum</name>
    <dbReference type="NCBI Taxonomy" id="869886"/>
    <lineage>
        <taxon>Archaea</taxon>
        <taxon>Methanobacteriati</taxon>
        <taxon>Methanobacteriota</taxon>
        <taxon>Stenosarchaea group</taxon>
        <taxon>Halobacteria</taxon>
        <taxon>Halobacteriales</taxon>
        <taxon>Haloarculaceae</taxon>
        <taxon>Halosimplex</taxon>
    </lineage>
</organism>
<dbReference type="RefSeq" id="WP_179920006.1">
    <property type="nucleotide sequence ID" value="NZ_CP058909.1"/>
</dbReference>
<feature type="compositionally biased region" description="Low complexity" evidence="1">
    <location>
        <begin position="147"/>
        <end position="160"/>
    </location>
</feature>
<evidence type="ECO:0000313" key="2">
    <source>
        <dbReference type="EMBL" id="QLH80174.1"/>
    </source>
</evidence>
<reference evidence="2 3" key="1">
    <citation type="submission" date="2020-07" db="EMBL/GenBank/DDBJ databases">
        <title>Halosimplex litoreum sp. nov. and Halosimplex rubrum sp. nov., isolated from different salt environments.</title>
        <authorList>
            <person name="Cui H."/>
        </authorList>
    </citation>
    <scope>NUCLEOTIDE SEQUENCE [LARGE SCALE GENOMIC DNA]</scope>
    <source>
        <strain evidence="2 3">R2</strain>
    </source>
</reference>
<feature type="region of interest" description="Disordered" evidence="1">
    <location>
        <begin position="147"/>
        <end position="167"/>
    </location>
</feature>
<dbReference type="KEGG" id="hpel:HZS54_00395"/>
<name>A0A7D5TS23_9EURY</name>
<evidence type="ECO:0000313" key="3">
    <source>
        <dbReference type="Proteomes" id="UP000509346"/>
    </source>
</evidence>
<sequence>MSTTVPSERLAEFLWERHANPWSGWTRVFAFPVLVYAILTRRKRLLVAAVAAIAVNPVVLPQPDDAQAWTSDVIQAERYWVDRGKHGALLRSLDAATLPVTVGALYAAYRRKPKSTAVLTALSMALKFAFVNALVRHYEAATEGGAAVAEIGGPDDTTGGPDDDAGP</sequence>
<dbReference type="GeneID" id="56081002"/>
<dbReference type="EMBL" id="CP058909">
    <property type="protein sequence ID" value="QLH80174.1"/>
    <property type="molecule type" value="Genomic_DNA"/>
</dbReference>
<gene>
    <name evidence="2" type="ORF">HZS54_00395</name>
</gene>